<gene>
    <name evidence="8" type="ORF">A2942_00030</name>
</gene>
<dbReference type="PANTHER" id="PTHR43782:SF3">
    <property type="entry name" value="ARGINASE"/>
    <property type="match status" value="1"/>
</dbReference>
<name>A0A1G2DF51_9BACT</name>
<dbReference type="InterPro" id="IPR006035">
    <property type="entry name" value="Ureohydrolase"/>
</dbReference>
<dbReference type="GO" id="GO:0030145">
    <property type="term" value="F:manganese ion binding"/>
    <property type="evidence" value="ECO:0007669"/>
    <property type="project" value="TreeGrafter"/>
</dbReference>
<evidence type="ECO:0000256" key="1">
    <source>
        <dbReference type="ARBA" id="ARBA00022723"/>
    </source>
</evidence>
<dbReference type="Proteomes" id="UP000178534">
    <property type="component" value="Unassembled WGS sequence"/>
</dbReference>
<comment type="catalytic activity">
    <reaction evidence="4">
        <text>L-arginine + H2O = urea + L-ornithine</text>
        <dbReference type="Rhea" id="RHEA:20569"/>
        <dbReference type="ChEBI" id="CHEBI:15377"/>
        <dbReference type="ChEBI" id="CHEBI:16199"/>
        <dbReference type="ChEBI" id="CHEBI:32682"/>
        <dbReference type="ChEBI" id="CHEBI:46911"/>
        <dbReference type="EC" id="3.5.3.1"/>
    </reaction>
</comment>
<dbReference type="GO" id="GO:0004053">
    <property type="term" value="F:arginase activity"/>
    <property type="evidence" value="ECO:0007669"/>
    <property type="project" value="UniProtKB-EC"/>
</dbReference>
<accession>A0A1G2DF51</accession>
<keyword evidence="1" id="KW-0479">Metal-binding</keyword>
<dbReference type="InterPro" id="IPR023696">
    <property type="entry name" value="Ureohydrolase_dom_sf"/>
</dbReference>
<dbReference type="SUPFAM" id="SSF52768">
    <property type="entry name" value="Arginase/deacetylase"/>
    <property type="match status" value="1"/>
</dbReference>
<dbReference type="PROSITE" id="PS01053">
    <property type="entry name" value="ARGINASE_1"/>
    <property type="match status" value="1"/>
</dbReference>
<evidence type="ECO:0000256" key="3">
    <source>
        <dbReference type="ARBA" id="ARBA00023211"/>
    </source>
</evidence>
<dbReference type="Pfam" id="PF00491">
    <property type="entry name" value="Arginase"/>
    <property type="match status" value="1"/>
</dbReference>
<dbReference type="InterPro" id="IPR020855">
    <property type="entry name" value="Ureohydrolase_Mn_BS"/>
</dbReference>
<keyword evidence="2 6" id="KW-0378">Hydrolase</keyword>
<comment type="similarity">
    <text evidence="5 6">Belongs to the arginase family.</text>
</comment>
<dbReference type="Gene3D" id="3.40.800.10">
    <property type="entry name" value="Ureohydrolase domain"/>
    <property type="match status" value="1"/>
</dbReference>
<evidence type="ECO:0000313" key="9">
    <source>
        <dbReference type="Proteomes" id="UP000178534"/>
    </source>
</evidence>
<evidence type="ECO:0000256" key="6">
    <source>
        <dbReference type="RuleBase" id="RU003684"/>
    </source>
</evidence>
<protein>
    <recommendedName>
        <fullName evidence="10">Arginase</fullName>
    </recommendedName>
</protein>
<organism evidence="8 9">
    <name type="scientific">Candidatus Lloydbacteria bacterium RIFCSPLOWO2_01_FULL_50_20</name>
    <dbReference type="NCBI Taxonomy" id="1798665"/>
    <lineage>
        <taxon>Bacteria</taxon>
        <taxon>Candidatus Lloydiibacteriota</taxon>
    </lineage>
</organism>
<evidence type="ECO:0000256" key="5">
    <source>
        <dbReference type="PROSITE-ProRule" id="PRU00742"/>
    </source>
</evidence>
<dbReference type="EMBL" id="MHLP01000028">
    <property type="protein sequence ID" value="OGZ12052.1"/>
    <property type="molecule type" value="Genomic_DNA"/>
</dbReference>
<dbReference type="STRING" id="1798665.A2942_00030"/>
<dbReference type="GO" id="GO:0005737">
    <property type="term" value="C:cytoplasm"/>
    <property type="evidence" value="ECO:0007669"/>
    <property type="project" value="TreeGrafter"/>
</dbReference>
<evidence type="ECO:0000313" key="8">
    <source>
        <dbReference type="EMBL" id="OGZ12052.1"/>
    </source>
</evidence>
<evidence type="ECO:0000256" key="2">
    <source>
        <dbReference type="ARBA" id="ARBA00022801"/>
    </source>
</evidence>
<dbReference type="PROSITE" id="PS51409">
    <property type="entry name" value="ARGINASE_2"/>
    <property type="match status" value="1"/>
</dbReference>
<dbReference type="PRINTS" id="PR00116">
    <property type="entry name" value="ARGINASE"/>
</dbReference>
<reference evidence="8 9" key="1">
    <citation type="journal article" date="2016" name="Nat. Commun.">
        <title>Thousands of microbial genomes shed light on interconnected biogeochemical processes in an aquifer system.</title>
        <authorList>
            <person name="Anantharaman K."/>
            <person name="Brown C.T."/>
            <person name="Hug L.A."/>
            <person name="Sharon I."/>
            <person name="Castelle C.J."/>
            <person name="Probst A.J."/>
            <person name="Thomas B.C."/>
            <person name="Singh A."/>
            <person name="Wilkins M.J."/>
            <person name="Karaoz U."/>
            <person name="Brodie E.L."/>
            <person name="Williams K.H."/>
            <person name="Hubbard S.S."/>
            <person name="Banfield J.F."/>
        </authorList>
    </citation>
    <scope>NUCLEOTIDE SEQUENCE [LARGE SCALE GENOMIC DNA]</scope>
</reference>
<evidence type="ECO:0000256" key="4">
    <source>
        <dbReference type="ARBA" id="ARBA00047391"/>
    </source>
</evidence>
<sequence>MPRQIDLVGVPSEAGAQNGTSGGPDALSPVLLRALRDAGVSAAYDNIEEHADTLDLFNAKGKPRGKVRYQKKVAQIAALTSRCVLTSLCRGNIPVVLGGDHSVAIGSGRAALQFSGIKGKKIGLLWIDAHYDAHTHETTHSHHANGLPLATLLGFGPKVFRPAQDAFAPENVLHLGACTADCEPEERRLLRKLKVSMFPAKKLMRNPMPGWIAALDLFKRVDLVWVSFDLDAMNQADAPAVHLRNKVGLNRAFLLWLVTHIAIGKKLCGVDIVEYKPGNEEYDENGIGKTAILASEFLLLLLML</sequence>
<comment type="caution">
    <text evidence="8">The sequence shown here is derived from an EMBL/GenBank/DDBJ whole genome shotgun (WGS) entry which is preliminary data.</text>
</comment>
<evidence type="ECO:0008006" key="10">
    <source>
        <dbReference type="Google" id="ProtNLM"/>
    </source>
</evidence>
<dbReference type="AlphaFoldDB" id="A0A1G2DF51"/>
<dbReference type="PANTHER" id="PTHR43782">
    <property type="entry name" value="ARGINASE"/>
    <property type="match status" value="1"/>
</dbReference>
<feature type="region of interest" description="Disordered" evidence="7">
    <location>
        <begin position="1"/>
        <end position="23"/>
    </location>
</feature>
<keyword evidence="3" id="KW-0464">Manganese</keyword>
<evidence type="ECO:0000256" key="7">
    <source>
        <dbReference type="SAM" id="MobiDB-lite"/>
    </source>
</evidence>
<proteinExistence type="inferred from homology"/>